<dbReference type="Gene3D" id="1.10.540.10">
    <property type="entry name" value="Acyl-CoA dehydrogenase/oxidase, N-terminal domain"/>
    <property type="match status" value="1"/>
</dbReference>
<dbReference type="SUPFAM" id="SSF47203">
    <property type="entry name" value="Acyl-CoA dehydrogenase C-terminal domain-like"/>
    <property type="match status" value="1"/>
</dbReference>
<comment type="cofactor">
    <cofactor evidence="1 6">
        <name>FAD</name>
        <dbReference type="ChEBI" id="CHEBI:57692"/>
    </cofactor>
</comment>
<dbReference type="EMBL" id="JBHUIP010000004">
    <property type="protein sequence ID" value="MFD2262467.1"/>
    <property type="molecule type" value="Genomic_DNA"/>
</dbReference>
<comment type="caution">
    <text evidence="11">The sequence shown here is derived from an EMBL/GenBank/DDBJ whole genome shotgun (WGS) entry which is preliminary data.</text>
</comment>
<feature type="domain" description="Acyl-CoA dehydrogenase/oxidase C-terminal" evidence="7">
    <location>
        <begin position="279"/>
        <end position="442"/>
    </location>
</feature>
<protein>
    <submittedName>
        <fullName evidence="11">Acyl-CoA dehydrogenase</fullName>
        <ecNumber evidence="11">1.3.8.-</ecNumber>
    </submittedName>
</protein>
<keyword evidence="5 6" id="KW-0560">Oxidoreductase</keyword>
<keyword evidence="4 6" id="KW-0274">FAD</keyword>
<dbReference type="Pfam" id="PF02771">
    <property type="entry name" value="Acyl-CoA_dh_N"/>
    <property type="match status" value="1"/>
</dbReference>
<dbReference type="InterPro" id="IPR013786">
    <property type="entry name" value="AcylCoA_DH/ox_N"/>
</dbReference>
<evidence type="ECO:0000259" key="7">
    <source>
        <dbReference type="Pfam" id="PF00441"/>
    </source>
</evidence>
<dbReference type="PANTHER" id="PTHR42803:SF1">
    <property type="entry name" value="BROAD-SPECIFICITY LINEAR ACYL-COA DEHYDROGENASE FADE5"/>
    <property type="match status" value="1"/>
</dbReference>
<dbReference type="Proteomes" id="UP001597295">
    <property type="component" value="Unassembled WGS sequence"/>
</dbReference>
<dbReference type="InterPro" id="IPR025878">
    <property type="entry name" value="Acyl-CoA_dh-like_C_dom"/>
</dbReference>
<evidence type="ECO:0000256" key="5">
    <source>
        <dbReference type="ARBA" id="ARBA00023002"/>
    </source>
</evidence>
<dbReference type="InterPro" id="IPR046373">
    <property type="entry name" value="Acyl-CoA_Oxase/DH_mid-dom_sf"/>
</dbReference>
<evidence type="ECO:0000256" key="1">
    <source>
        <dbReference type="ARBA" id="ARBA00001974"/>
    </source>
</evidence>
<gene>
    <name evidence="11" type="ORF">ACFSM5_06165</name>
</gene>
<accession>A0ABW5DN87</accession>
<sequence>MSQYVAPISDLRFLLGSVIETGGILNGVLDLSDIDAILEEAGKFASEVLAPLNSVGDKHGARLTGPVVDMPPGFAEAWTGFAEGGWNSVTGNSDHGGQGFPTLIGTALNEIWNGANMAFALCPLLTQGAVECLERVGSPELQQKYLPNLISGRWTGTMNLTESQAGSDLAALRTKAVPEGDGYRITGQKIFITFGDHEMTENIIHLVLARLPDAPPGIKGISLFLVPKFRVNADGTLGARNDVRCVSLEHKLGIHASPTAVLSFGDEGGAFGELIGEANRGLEYMFIMMNNARLNVGVQGIGIAERAYQQARDYARTRIQGRPVGIRSDTPLPIIQHPDIRRMLLTSKVRIEAARALALEAAASLDRGRGANADPAQLAKGELLIPICKAWSTDLGVSVASLGLQIHGGMGYIEETGAAQHYRDARIAPIYEGTNGIQANDLLGRKLLRDQGAAMKALLEEIAATVAQLAEAEGDDLAILRHRLSLAREVLVRSTDSLLTQAQEDMRTALASAATYLDLAGCVIGGWMMARSALVAQERLFAGQDPDGFCDAKLMSARIYAEHELVRAPGLEVVINDGGRCLLNYPDEAF</sequence>
<dbReference type="InterPro" id="IPR037069">
    <property type="entry name" value="AcylCoA_DH/ox_N_sf"/>
</dbReference>
<feature type="domain" description="Acyl-CoA oxidase/dehydrogenase middle" evidence="8">
    <location>
        <begin position="158"/>
        <end position="264"/>
    </location>
</feature>
<evidence type="ECO:0000259" key="8">
    <source>
        <dbReference type="Pfam" id="PF02770"/>
    </source>
</evidence>
<evidence type="ECO:0000256" key="6">
    <source>
        <dbReference type="RuleBase" id="RU362125"/>
    </source>
</evidence>
<dbReference type="Pfam" id="PF12806">
    <property type="entry name" value="Acyl-CoA_dh_C"/>
    <property type="match status" value="1"/>
</dbReference>
<dbReference type="RefSeq" id="WP_379875428.1">
    <property type="nucleotide sequence ID" value="NZ_JBHUIP010000004.1"/>
</dbReference>
<feature type="domain" description="Acetyl-CoA dehydrogenase-like C-terminal" evidence="10">
    <location>
        <begin position="458"/>
        <end position="584"/>
    </location>
</feature>
<dbReference type="GO" id="GO:0016491">
    <property type="term" value="F:oxidoreductase activity"/>
    <property type="evidence" value="ECO:0007669"/>
    <property type="project" value="UniProtKB-KW"/>
</dbReference>
<dbReference type="SUPFAM" id="SSF56645">
    <property type="entry name" value="Acyl-CoA dehydrogenase NM domain-like"/>
    <property type="match status" value="1"/>
</dbReference>
<dbReference type="InterPro" id="IPR006091">
    <property type="entry name" value="Acyl-CoA_Oxase/DH_mid-dom"/>
</dbReference>
<evidence type="ECO:0000259" key="9">
    <source>
        <dbReference type="Pfam" id="PF02771"/>
    </source>
</evidence>
<name>A0ABW5DN87_9PROT</name>
<dbReference type="EC" id="1.3.8.-" evidence="11"/>
<dbReference type="Pfam" id="PF02770">
    <property type="entry name" value="Acyl-CoA_dh_M"/>
    <property type="match status" value="1"/>
</dbReference>
<evidence type="ECO:0000256" key="2">
    <source>
        <dbReference type="ARBA" id="ARBA00009347"/>
    </source>
</evidence>
<dbReference type="InterPro" id="IPR009100">
    <property type="entry name" value="AcylCoA_DH/oxidase_NM_dom_sf"/>
</dbReference>
<dbReference type="PANTHER" id="PTHR42803">
    <property type="entry name" value="ACYL-COA DEHYDROGENASE"/>
    <property type="match status" value="1"/>
</dbReference>
<organism evidence="11 12">
    <name type="scientific">Lacibacterium aquatile</name>
    <dbReference type="NCBI Taxonomy" id="1168082"/>
    <lineage>
        <taxon>Bacteria</taxon>
        <taxon>Pseudomonadati</taxon>
        <taxon>Pseudomonadota</taxon>
        <taxon>Alphaproteobacteria</taxon>
        <taxon>Rhodospirillales</taxon>
        <taxon>Rhodospirillaceae</taxon>
    </lineage>
</organism>
<feature type="domain" description="Acyl-CoA dehydrogenase/oxidase N-terminal" evidence="9">
    <location>
        <begin position="35"/>
        <end position="152"/>
    </location>
</feature>
<dbReference type="Gene3D" id="1.20.140.10">
    <property type="entry name" value="Butyryl-CoA Dehydrogenase, subunit A, domain 3"/>
    <property type="match status" value="1"/>
</dbReference>
<dbReference type="InterPro" id="IPR009075">
    <property type="entry name" value="AcylCo_DH/oxidase_C"/>
</dbReference>
<evidence type="ECO:0000313" key="11">
    <source>
        <dbReference type="EMBL" id="MFD2262467.1"/>
    </source>
</evidence>
<dbReference type="InterPro" id="IPR052166">
    <property type="entry name" value="Diverse_Acyl-CoA_DH"/>
</dbReference>
<dbReference type="InterPro" id="IPR036250">
    <property type="entry name" value="AcylCo_DH-like_C"/>
</dbReference>
<evidence type="ECO:0000259" key="10">
    <source>
        <dbReference type="Pfam" id="PF12806"/>
    </source>
</evidence>
<dbReference type="Pfam" id="PF00441">
    <property type="entry name" value="Acyl-CoA_dh_1"/>
    <property type="match status" value="1"/>
</dbReference>
<evidence type="ECO:0000256" key="4">
    <source>
        <dbReference type="ARBA" id="ARBA00022827"/>
    </source>
</evidence>
<comment type="similarity">
    <text evidence="2 6">Belongs to the acyl-CoA dehydrogenase family.</text>
</comment>
<proteinExistence type="inferred from homology"/>
<dbReference type="Gene3D" id="2.40.110.10">
    <property type="entry name" value="Butyryl-CoA Dehydrogenase, subunit A, domain 2"/>
    <property type="match status" value="1"/>
</dbReference>
<reference evidence="12" key="1">
    <citation type="journal article" date="2019" name="Int. J. Syst. Evol. Microbiol.">
        <title>The Global Catalogue of Microorganisms (GCM) 10K type strain sequencing project: providing services to taxonomists for standard genome sequencing and annotation.</title>
        <authorList>
            <consortium name="The Broad Institute Genomics Platform"/>
            <consortium name="The Broad Institute Genome Sequencing Center for Infectious Disease"/>
            <person name="Wu L."/>
            <person name="Ma J."/>
        </authorList>
    </citation>
    <scope>NUCLEOTIDE SEQUENCE [LARGE SCALE GENOMIC DNA]</scope>
    <source>
        <strain evidence="12">CGMCC 1.19062</strain>
    </source>
</reference>
<keyword evidence="12" id="KW-1185">Reference proteome</keyword>
<evidence type="ECO:0000313" key="12">
    <source>
        <dbReference type="Proteomes" id="UP001597295"/>
    </source>
</evidence>
<keyword evidence="3 6" id="KW-0285">Flavoprotein</keyword>
<evidence type="ECO:0000256" key="3">
    <source>
        <dbReference type="ARBA" id="ARBA00022630"/>
    </source>
</evidence>